<dbReference type="InterPro" id="IPR026169">
    <property type="entry name" value="MIEAP"/>
</dbReference>
<feature type="region of interest" description="Disordered" evidence="1">
    <location>
        <begin position="1"/>
        <end position="46"/>
    </location>
</feature>
<evidence type="ECO:0000256" key="1">
    <source>
        <dbReference type="SAM" id="MobiDB-lite"/>
    </source>
</evidence>
<name>H2Z8R4_CIOSA</name>
<proteinExistence type="predicted"/>
<dbReference type="GO" id="GO:0035694">
    <property type="term" value="P:mitochondrial protein catabolic process"/>
    <property type="evidence" value="ECO:0007669"/>
    <property type="project" value="InterPro"/>
</dbReference>
<evidence type="ECO:0000313" key="2">
    <source>
        <dbReference type="Ensembl" id="ENSCSAVP00000013979.1"/>
    </source>
</evidence>
<accession>H2Z8R4</accession>
<dbReference type="HOGENOM" id="CLU_1126681_0_0_1"/>
<protein>
    <submittedName>
        <fullName evidence="2">Uncharacterized protein</fullName>
    </submittedName>
</protein>
<dbReference type="GO" id="GO:0005741">
    <property type="term" value="C:mitochondrial outer membrane"/>
    <property type="evidence" value="ECO:0007669"/>
    <property type="project" value="InterPro"/>
</dbReference>
<evidence type="ECO:0000313" key="3">
    <source>
        <dbReference type="Proteomes" id="UP000007875"/>
    </source>
</evidence>
<dbReference type="Proteomes" id="UP000007875">
    <property type="component" value="Unassembled WGS sequence"/>
</dbReference>
<dbReference type="PANTHER" id="PTHR21771:SF1">
    <property type="entry name" value="MITOCHONDRIA-EATING PROTEIN"/>
    <property type="match status" value="1"/>
</dbReference>
<dbReference type="PANTHER" id="PTHR21771">
    <property type="entry name" value="MITOCHONDRIA-EATING PROTEIN-RELATED"/>
    <property type="match status" value="1"/>
</dbReference>
<reference evidence="3" key="1">
    <citation type="submission" date="2003-08" db="EMBL/GenBank/DDBJ databases">
        <authorList>
            <person name="Birren B."/>
            <person name="Nusbaum C."/>
            <person name="Abebe A."/>
            <person name="Abouelleil A."/>
            <person name="Adekoya E."/>
            <person name="Ait-zahra M."/>
            <person name="Allen N."/>
            <person name="Allen T."/>
            <person name="An P."/>
            <person name="Anderson M."/>
            <person name="Anderson S."/>
            <person name="Arachchi H."/>
            <person name="Armbruster J."/>
            <person name="Bachantsang P."/>
            <person name="Baldwin J."/>
            <person name="Barry A."/>
            <person name="Bayul T."/>
            <person name="Blitshsteyn B."/>
            <person name="Bloom T."/>
            <person name="Blye J."/>
            <person name="Boguslavskiy L."/>
            <person name="Borowsky M."/>
            <person name="Boukhgalter B."/>
            <person name="Brunache A."/>
            <person name="Butler J."/>
            <person name="Calixte N."/>
            <person name="Calvo S."/>
            <person name="Camarata J."/>
            <person name="Campo K."/>
            <person name="Chang J."/>
            <person name="Cheshatsang Y."/>
            <person name="Citroen M."/>
            <person name="Collymore A."/>
            <person name="Considine T."/>
            <person name="Cook A."/>
            <person name="Cooke P."/>
            <person name="Corum B."/>
            <person name="Cuomo C."/>
            <person name="David R."/>
            <person name="Dawoe T."/>
            <person name="Degray S."/>
            <person name="Dodge S."/>
            <person name="Dooley K."/>
            <person name="Dorje P."/>
            <person name="Dorjee K."/>
            <person name="Dorris L."/>
            <person name="Duffey N."/>
            <person name="Dupes A."/>
            <person name="Elkins T."/>
            <person name="Engels R."/>
            <person name="Erickson J."/>
            <person name="Farina A."/>
            <person name="Faro S."/>
            <person name="Ferreira P."/>
            <person name="Fischer H."/>
            <person name="Fitzgerald M."/>
            <person name="Foley K."/>
            <person name="Gage D."/>
            <person name="Galagan J."/>
            <person name="Gearin G."/>
            <person name="Gnerre S."/>
            <person name="Gnirke A."/>
            <person name="Goyette A."/>
            <person name="Graham J."/>
            <person name="Grandbois E."/>
            <person name="Gyaltsen K."/>
            <person name="Hafez N."/>
            <person name="Hagopian D."/>
            <person name="Hagos B."/>
            <person name="Hall J."/>
            <person name="Hatcher B."/>
            <person name="Heller A."/>
            <person name="Higgins H."/>
            <person name="Honan T."/>
            <person name="Horn A."/>
            <person name="Houde N."/>
            <person name="Hughes L."/>
            <person name="Hulme W."/>
            <person name="Husby E."/>
            <person name="Iliev I."/>
            <person name="Jaffe D."/>
            <person name="Jones C."/>
            <person name="Kamal M."/>
            <person name="Kamat A."/>
            <person name="Kamvysselis M."/>
            <person name="Karlsson E."/>
            <person name="Kells C."/>
            <person name="Kieu A."/>
            <person name="Kisner P."/>
            <person name="Kodira C."/>
            <person name="Kulbokas E."/>
            <person name="Labutti K."/>
            <person name="Lama D."/>
            <person name="Landers T."/>
            <person name="Leger J."/>
            <person name="Levine S."/>
            <person name="Lewis D."/>
            <person name="Lewis T."/>
            <person name="Lindblad-toh K."/>
            <person name="Liu X."/>
            <person name="Lokyitsang T."/>
            <person name="Lokyitsang Y."/>
            <person name="Lucien O."/>
            <person name="Lui A."/>
            <person name="Ma L.J."/>
            <person name="Mabbitt R."/>
            <person name="Macdonald J."/>
            <person name="Maclean C."/>
            <person name="Major J."/>
            <person name="Manning J."/>
            <person name="Marabella R."/>
            <person name="Maru K."/>
            <person name="Matthews C."/>
            <person name="Mauceli E."/>
            <person name="Mccarthy M."/>
            <person name="Mcdonough S."/>
            <person name="Mcghee T."/>
            <person name="Meldrim J."/>
            <person name="Meneus L."/>
            <person name="Mesirov J."/>
            <person name="Mihalev A."/>
            <person name="Mihova T."/>
            <person name="Mikkelsen T."/>
            <person name="Mlenga V."/>
            <person name="Moru K."/>
            <person name="Mozes J."/>
            <person name="Mulrain L."/>
            <person name="Munson G."/>
            <person name="Naylor J."/>
            <person name="Newes C."/>
            <person name="Nguyen C."/>
            <person name="Nguyen N."/>
            <person name="Nguyen T."/>
            <person name="Nicol R."/>
            <person name="Nielsen C."/>
            <person name="Nizzari M."/>
            <person name="Norbu C."/>
            <person name="Norbu N."/>
            <person name="O'donnell P."/>
            <person name="Okoawo O."/>
            <person name="O'leary S."/>
            <person name="Omotosho B."/>
            <person name="O'neill K."/>
            <person name="Osman S."/>
            <person name="Parker S."/>
            <person name="Perrin D."/>
            <person name="Phunkhang P."/>
            <person name="Piqani B."/>
            <person name="Purcell S."/>
            <person name="Rachupka T."/>
            <person name="Ramasamy U."/>
            <person name="Rameau R."/>
            <person name="Ray V."/>
            <person name="Raymond C."/>
            <person name="Retta R."/>
            <person name="Richardson S."/>
            <person name="Rise C."/>
            <person name="Rodriguez J."/>
            <person name="Rogers J."/>
            <person name="Rogov P."/>
            <person name="Rutman M."/>
            <person name="Schupbach R."/>
            <person name="Seaman C."/>
            <person name="Settipalli S."/>
            <person name="Sharpe T."/>
            <person name="Sheridan J."/>
            <person name="Sherpa N."/>
            <person name="Shi J."/>
            <person name="Smirnov S."/>
            <person name="Smith C."/>
            <person name="Sougnez C."/>
            <person name="Spencer B."/>
            <person name="Stalker J."/>
            <person name="Stange-thomann N."/>
            <person name="Stavropoulos S."/>
            <person name="Stetson K."/>
            <person name="Stone C."/>
            <person name="Stone S."/>
            <person name="Stubbs M."/>
            <person name="Talamas J."/>
            <person name="Tchuinga P."/>
            <person name="Tenzing P."/>
            <person name="Tesfaye S."/>
            <person name="Theodore J."/>
            <person name="Thoulutsang Y."/>
            <person name="Topham K."/>
            <person name="Towey S."/>
            <person name="Tsamla T."/>
            <person name="Tsomo N."/>
            <person name="Vallee D."/>
            <person name="Vassiliev H."/>
            <person name="Venkataraman V."/>
            <person name="Vinson J."/>
            <person name="Vo A."/>
            <person name="Wade C."/>
            <person name="Wang S."/>
            <person name="Wangchuk T."/>
            <person name="Wangdi T."/>
            <person name="Whittaker C."/>
            <person name="Wilkinson J."/>
            <person name="Wu Y."/>
            <person name="Wyman D."/>
            <person name="Yadav S."/>
            <person name="Yang S."/>
            <person name="Yang X."/>
            <person name="Yeager S."/>
            <person name="Yee E."/>
            <person name="Young G."/>
            <person name="Zainoun J."/>
            <person name="Zembeck L."/>
            <person name="Zimmer A."/>
            <person name="Zody M."/>
            <person name="Lander E."/>
        </authorList>
    </citation>
    <scope>NUCLEOTIDE SEQUENCE [LARGE SCALE GENOMIC DNA]</scope>
</reference>
<sequence length="247" mass="27736">MSTLSDGGNSANVRPPSRIRRDKSRSSSKLKWNNVTSTDNGPIQTPSLKVEDYEPGYALRRIALLYESNKNEEVAALINNLSKSSLSKIYPQFPIELFIDGIPQTLGIINALYSRVFLERPHTFPVDKLPLSALVMQIVKLYARSLVTDLPKIPNWDRQETQCKNLLKIAGYADGIGILKMLRHRRRCLDRALEGLGEHGAVSVETSPIGEEEVKTEMMSLPAALRTELDRMIINCKFSSQKLNRAN</sequence>
<dbReference type="InParanoid" id="H2Z8R4"/>
<feature type="compositionally biased region" description="Basic residues" evidence="1">
    <location>
        <begin position="17"/>
        <end position="28"/>
    </location>
</feature>
<dbReference type="Ensembl" id="ENSCSAVT00000014139.1">
    <property type="protein sequence ID" value="ENSCSAVP00000013979.1"/>
    <property type="gene ID" value="ENSCSAVG00000008192.1"/>
</dbReference>
<organism evidence="2 3">
    <name type="scientific">Ciona savignyi</name>
    <name type="common">Pacific transparent sea squirt</name>
    <dbReference type="NCBI Taxonomy" id="51511"/>
    <lineage>
        <taxon>Eukaryota</taxon>
        <taxon>Metazoa</taxon>
        <taxon>Chordata</taxon>
        <taxon>Tunicata</taxon>
        <taxon>Ascidiacea</taxon>
        <taxon>Phlebobranchia</taxon>
        <taxon>Cionidae</taxon>
        <taxon>Ciona</taxon>
    </lineage>
</organism>
<keyword evidence="3" id="KW-1185">Reference proteome</keyword>
<dbReference type="AlphaFoldDB" id="H2Z8R4"/>
<feature type="compositionally biased region" description="Polar residues" evidence="1">
    <location>
        <begin position="30"/>
        <end position="46"/>
    </location>
</feature>
<reference evidence="2" key="3">
    <citation type="submission" date="2025-09" db="UniProtKB">
        <authorList>
            <consortium name="Ensembl"/>
        </authorList>
    </citation>
    <scope>IDENTIFICATION</scope>
</reference>
<feature type="compositionally biased region" description="Polar residues" evidence="1">
    <location>
        <begin position="1"/>
        <end position="12"/>
    </location>
</feature>
<reference evidence="2" key="2">
    <citation type="submission" date="2025-08" db="UniProtKB">
        <authorList>
            <consortium name="Ensembl"/>
        </authorList>
    </citation>
    <scope>IDENTIFICATION</scope>
</reference>
<dbReference type="GO" id="GO:0035695">
    <property type="term" value="P:mitophagy by internal vacuole formation"/>
    <property type="evidence" value="ECO:0007669"/>
    <property type="project" value="TreeGrafter"/>
</dbReference>